<evidence type="ECO:0000313" key="4">
    <source>
        <dbReference type="Proteomes" id="UP001445335"/>
    </source>
</evidence>
<dbReference type="Pfam" id="PF21167">
    <property type="entry name" value="DUF6851"/>
    <property type="match status" value="1"/>
</dbReference>
<evidence type="ECO:0008006" key="5">
    <source>
        <dbReference type="Google" id="ProtNLM"/>
    </source>
</evidence>
<keyword evidence="4" id="KW-1185">Reference proteome</keyword>
<protein>
    <recommendedName>
        <fullName evidence="5">Phosphatidic acid phosphatase type 2/haloperoxidase domain-containing protein</fullName>
    </recommendedName>
</protein>
<dbReference type="InterPro" id="IPR049283">
    <property type="entry name" value="DUF6851"/>
</dbReference>
<dbReference type="InterPro" id="IPR000326">
    <property type="entry name" value="PAP2/HPO"/>
</dbReference>
<dbReference type="AlphaFoldDB" id="A0AAW1SJV7"/>
<reference evidence="3 4" key="1">
    <citation type="journal article" date="2024" name="Nat. Commun.">
        <title>Phylogenomics reveals the evolutionary origins of lichenization in chlorophyte algae.</title>
        <authorList>
            <person name="Puginier C."/>
            <person name="Libourel C."/>
            <person name="Otte J."/>
            <person name="Skaloud P."/>
            <person name="Haon M."/>
            <person name="Grisel S."/>
            <person name="Petersen M."/>
            <person name="Berrin J.G."/>
            <person name="Delaux P.M."/>
            <person name="Dal Grande F."/>
            <person name="Keller J."/>
        </authorList>
    </citation>
    <scope>NUCLEOTIDE SEQUENCE [LARGE SCALE GENOMIC DNA]</scope>
    <source>
        <strain evidence="3 4">SAG 245.80</strain>
    </source>
</reference>
<dbReference type="PANTHER" id="PTHR34599:SF2">
    <property type="entry name" value="TRAF-TYPE DOMAIN-CONTAINING PROTEIN"/>
    <property type="match status" value="1"/>
</dbReference>
<evidence type="ECO:0000313" key="3">
    <source>
        <dbReference type="EMBL" id="KAK9845834.1"/>
    </source>
</evidence>
<feature type="domain" description="Phosphatidic acid phosphatase type 2/haloperoxidase" evidence="1">
    <location>
        <begin position="348"/>
        <end position="510"/>
    </location>
</feature>
<dbReference type="PANTHER" id="PTHR34599">
    <property type="entry name" value="PEROXIDASE-RELATED"/>
    <property type="match status" value="1"/>
</dbReference>
<gene>
    <name evidence="3" type="ORF">WJX81_003818</name>
</gene>
<name>A0AAW1SJV7_9CHLO</name>
<dbReference type="Pfam" id="PF01569">
    <property type="entry name" value="PAP2"/>
    <property type="match status" value="1"/>
</dbReference>
<comment type="caution">
    <text evidence="3">The sequence shown here is derived from an EMBL/GenBank/DDBJ whole genome shotgun (WGS) entry which is preliminary data.</text>
</comment>
<dbReference type="Proteomes" id="UP001445335">
    <property type="component" value="Unassembled WGS sequence"/>
</dbReference>
<dbReference type="CDD" id="cd03398">
    <property type="entry name" value="PAP2_haloperoxidase"/>
    <property type="match status" value="1"/>
</dbReference>
<dbReference type="InterPro" id="IPR052559">
    <property type="entry name" value="V-haloperoxidase"/>
</dbReference>
<evidence type="ECO:0000259" key="1">
    <source>
        <dbReference type="Pfam" id="PF01569"/>
    </source>
</evidence>
<sequence length="564" mass="62378">MDEESAEEDRLFLRLDSSPLWGVLLTVLAGSLCQATAGQAPLHESLRGDKWHEVLLAAVRGFSTACPFPTAIARQLFVVQAAVYDAWARYDSKALGVYSKRGTARLHTNDEKTDADNKNEAISFAAYHALTYLFPPAEPKFLELLEYLGYDGSKTGSSDSNTAAGAGNLAAFNVIENRKNDSSNQDNNYAEPMESEYKPFCTADDLKAKKCNTALQLLNASAWQPQCQLDMPPQKPLTPHWRNVLPFALEAANQFLPPRDKTFLANDSSCPNCGYNEQAGVILAYSTTLDDREKVIADYWHDFQGRIEDNGTIIQGSNEPPGHWTQYAEWFLLKKNSTLDQEVQLLLALTAGLLDASISAWDTKYQYNSARPVTAIRYAFDGQLVLAHERDNNDESPVLMRASAWEPFQPKGATPPFPSFVSGHSTFGGAFEAVMHFFFGSDEFGLNVTIAAKSLPSEMSSPLQDTTLYYPTFSYASIENGISRLYNGVHYVNDNVCGRASGLGAGIQAFKRMEALRGGKTDFDREYAEQVFNRVCPVGAIGLRDVHDVKATHEAMRDFKLLLA</sequence>
<accession>A0AAW1SJV7</accession>
<dbReference type="SUPFAM" id="SSF48317">
    <property type="entry name" value="Acid phosphatase/Vanadium-dependent haloperoxidase"/>
    <property type="match status" value="1"/>
</dbReference>
<dbReference type="EMBL" id="JALJOU010000002">
    <property type="protein sequence ID" value="KAK9845834.1"/>
    <property type="molecule type" value="Genomic_DNA"/>
</dbReference>
<organism evidence="3 4">
    <name type="scientific">Elliptochloris bilobata</name>
    <dbReference type="NCBI Taxonomy" id="381761"/>
    <lineage>
        <taxon>Eukaryota</taxon>
        <taxon>Viridiplantae</taxon>
        <taxon>Chlorophyta</taxon>
        <taxon>core chlorophytes</taxon>
        <taxon>Trebouxiophyceae</taxon>
        <taxon>Trebouxiophyceae incertae sedis</taxon>
        <taxon>Elliptochloris clade</taxon>
        <taxon>Elliptochloris</taxon>
    </lineage>
</organism>
<proteinExistence type="predicted"/>
<dbReference type="InterPro" id="IPR036938">
    <property type="entry name" value="PAP2/HPO_sf"/>
</dbReference>
<evidence type="ECO:0000259" key="2">
    <source>
        <dbReference type="Pfam" id="PF21167"/>
    </source>
</evidence>
<feature type="domain" description="DUF6851" evidence="2">
    <location>
        <begin position="79"/>
        <end position="225"/>
    </location>
</feature>
<dbReference type="Gene3D" id="1.10.606.20">
    <property type="match status" value="1"/>
</dbReference>